<proteinExistence type="predicted"/>
<evidence type="ECO:0000256" key="1">
    <source>
        <dbReference type="SAM" id="MobiDB-lite"/>
    </source>
</evidence>
<feature type="compositionally biased region" description="Basic and acidic residues" evidence="1">
    <location>
        <begin position="108"/>
        <end position="128"/>
    </location>
</feature>
<dbReference type="AlphaFoldDB" id="A0A7V4NEI5"/>
<name>A0A7V4NEI5_FERPE</name>
<comment type="caution">
    <text evidence="2">The sequence shown here is derived from an EMBL/GenBank/DDBJ whole genome shotgun (WGS) entry which is preliminary data.</text>
</comment>
<protein>
    <submittedName>
        <fullName evidence="2">Uncharacterized protein</fullName>
    </submittedName>
</protein>
<dbReference type="EMBL" id="DSZZ01000009">
    <property type="protein sequence ID" value="HGU51930.1"/>
    <property type="molecule type" value="Genomic_DNA"/>
</dbReference>
<feature type="region of interest" description="Disordered" evidence="1">
    <location>
        <begin position="106"/>
        <end position="128"/>
    </location>
</feature>
<reference evidence="2" key="1">
    <citation type="journal article" date="2020" name="mSystems">
        <title>Genome- and Community-Level Interaction Insights into Carbon Utilization and Element Cycling Functions of Hydrothermarchaeota in Hydrothermal Sediment.</title>
        <authorList>
            <person name="Zhou Z."/>
            <person name="Liu Y."/>
            <person name="Xu W."/>
            <person name="Pan J."/>
            <person name="Luo Z.H."/>
            <person name="Li M."/>
        </authorList>
    </citation>
    <scope>NUCLEOTIDE SEQUENCE [LARGE SCALE GENOMIC DNA]</scope>
    <source>
        <strain evidence="2">SpSt-61</strain>
    </source>
</reference>
<gene>
    <name evidence="2" type="ORF">ENT78_00120</name>
</gene>
<sequence>MDFRVLFQAYEKFQEINKFVEYMTSLREDLEKNLGKELVRRMMDIFLGWGLVATTVQYEIADIMAGRKQEDNGVFTEAEKVLHQYMHFKTVLAEILSNYLLSGGKLPETPEHDSEIPSDGSHEHPETC</sequence>
<accession>A0A7V4NEI5</accession>
<organism evidence="2">
    <name type="scientific">Fervidobacterium pennivorans</name>
    <dbReference type="NCBI Taxonomy" id="93466"/>
    <lineage>
        <taxon>Bacteria</taxon>
        <taxon>Thermotogati</taxon>
        <taxon>Thermotogota</taxon>
        <taxon>Thermotogae</taxon>
        <taxon>Thermotogales</taxon>
        <taxon>Fervidobacteriaceae</taxon>
        <taxon>Fervidobacterium</taxon>
    </lineage>
</organism>
<evidence type="ECO:0000313" key="2">
    <source>
        <dbReference type="EMBL" id="HGU51930.1"/>
    </source>
</evidence>